<feature type="transmembrane region" description="Helical" evidence="7">
    <location>
        <begin position="48"/>
        <end position="71"/>
    </location>
</feature>
<proteinExistence type="predicted"/>
<name>A0A2D6M013_9ARCH</name>
<feature type="transmembrane region" description="Helical" evidence="7">
    <location>
        <begin position="319"/>
        <end position="340"/>
    </location>
</feature>
<accession>A0A2D6M013</accession>
<dbReference type="EMBL" id="NZBU01000002">
    <property type="protein sequence ID" value="MAG21753.1"/>
    <property type="molecule type" value="Genomic_DNA"/>
</dbReference>
<evidence type="ECO:0000256" key="2">
    <source>
        <dbReference type="ARBA" id="ARBA00022475"/>
    </source>
</evidence>
<evidence type="ECO:0000256" key="7">
    <source>
        <dbReference type="SAM" id="Phobius"/>
    </source>
</evidence>
<feature type="transmembrane region" description="Helical" evidence="7">
    <location>
        <begin position="83"/>
        <end position="104"/>
    </location>
</feature>
<evidence type="ECO:0000256" key="3">
    <source>
        <dbReference type="ARBA" id="ARBA00022679"/>
    </source>
</evidence>
<dbReference type="PANTHER" id="PTHR22926">
    <property type="entry name" value="PHOSPHO-N-ACETYLMURAMOYL-PENTAPEPTIDE-TRANSFERASE"/>
    <property type="match status" value="1"/>
</dbReference>
<dbReference type="PANTHER" id="PTHR22926:SF3">
    <property type="entry name" value="UNDECAPRENYL-PHOSPHATE ALPHA-N-ACETYLGLUCOSAMINYL 1-PHOSPHATE TRANSFERASE"/>
    <property type="match status" value="1"/>
</dbReference>
<comment type="subcellular location">
    <subcellularLocation>
        <location evidence="1">Cell membrane</location>
        <topology evidence="1">Multi-pass membrane protein</topology>
    </subcellularLocation>
</comment>
<feature type="transmembrane region" description="Helical" evidence="7">
    <location>
        <begin position="116"/>
        <end position="136"/>
    </location>
</feature>
<dbReference type="GO" id="GO:0016780">
    <property type="term" value="F:phosphotransferase activity, for other substituted phosphate groups"/>
    <property type="evidence" value="ECO:0007669"/>
    <property type="project" value="InterPro"/>
</dbReference>
<evidence type="ECO:0008006" key="10">
    <source>
        <dbReference type="Google" id="ProtNLM"/>
    </source>
</evidence>
<keyword evidence="2" id="KW-1003">Cell membrane</keyword>
<dbReference type="GO" id="GO:0005886">
    <property type="term" value="C:plasma membrane"/>
    <property type="evidence" value="ECO:0007669"/>
    <property type="project" value="UniProtKB-SubCell"/>
</dbReference>
<dbReference type="InterPro" id="IPR000715">
    <property type="entry name" value="Glycosyl_transferase_4"/>
</dbReference>
<dbReference type="Proteomes" id="UP000226592">
    <property type="component" value="Unassembled WGS sequence"/>
</dbReference>
<feature type="transmembrane region" description="Helical" evidence="7">
    <location>
        <begin position="148"/>
        <end position="169"/>
    </location>
</feature>
<evidence type="ECO:0000256" key="5">
    <source>
        <dbReference type="ARBA" id="ARBA00022989"/>
    </source>
</evidence>
<organism evidence="8 9">
    <name type="scientific">Candidatus Iainarchaeum sp</name>
    <dbReference type="NCBI Taxonomy" id="3101447"/>
    <lineage>
        <taxon>Archaea</taxon>
        <taxon>Candidatus Iainarchaeota</taxon>
        <taxon>Candidatus Iainarchaeia</taxon>
        <taxon>Candidatus Iainarchaeales</taxon>
        <taxon>Candidatus Iainarchaeaceae</taxon>
        <taxon>Candidatus Iainarchaeum</taxon>
    </lineage>
</organism>
<evidence type="ECO:0000256" key="4">
    <source>
        <dbReference type="ARBA" id="ARBA00022692"/>
    </source>
</evidence>
<keyword evidence="5 7" id="KW-1133">Transmembrane helix</keyword>
<dbReference type="AlphaFoldDB" id="A0A2D6M013"/>
<keyword evidence="6 7" id="KW-0472">Membrane</keyword>
<gene>
    <name evidence="8" type="ORF">CL943_00410</name>
</gene>
<protein>
    <recommendedName>
        <fullName evidence="10">UDP-N-acetylglucosamine--dolichyl-phosphate N-acetylglucosaminephosphotransferase</fullName>
    </recommendedName>
</protein>
<dbReference type="CDD" id="cd06856">
    <property type="entry name" value="GT_GPT_archaea"/>
    <property type="match status" value="1"/>
</dbReference>
<dbReference type="Pfam" id="PF00953">
    <property type="entry name" value="Glycos_transf_4"/>
    <property type="match status" value="1"/>
</dbReference>
<evidence type="ECO:0000256" key="1">
    <source>
        <dbReference type="ARBA" id="ARBA00004651"/>
    </source>
</evidence>
<keyword evidence="4 7" id="KW-0812">Transmembrane</keyword>
<sequence>MINLLLTIALSLLSSFVITYVVTPFIIGKMAMRGIYGIDMNKLDKPRVAEMGGTAVWLGLAAGILTAIFSFSYLNGVELNLTLLLAGFSTIMLVGFLGVIDDLIGWKKGLKQWQHALIPIFAALPLMAVKVTNPPIALPLLGPMPAEYVLPIIGVVSFGIIYSLILVPIGVSGASNATNMLAGLNGLEAGLGAIISATLLAISFMEGRVESAIIAAGMLASLLAFLRYNWTPAKVFGGDSLTLIIGAGFATIAILGNMEKVAVLLMLLYFIELILKARHKFDVESFGIPTKGGFLRAPLKSGSLTHLIMRRGKFTEKQIVTIILGMQTITSILVFLIYYFKLFRFLV</sequence>
<comment type="caution">
    <text evidence="8">The sequence shown here is derived from an EMBL/GenBank/DDBJ whole genome shotgun (WGS) entry which is preliminary data.</text>
</comment>
<dbReference type="GO" id="GO:0044038">
    <property type="term" value="P:cell wall macromolecule biosynthetic process"/>
    <property type="evidence" value="ECO:0007669"/>
    <property type="project" value="TreeGrafter"/>
</dbReference>
<evidence type="ECO:0000256" key="6">
    <source>
        <dbReference type="ARBA" id="ARBA00023136"/>
    </source>
</evidence>
<feature type="transmembrane region" description="Helical" evidence="7">
    <location>
        <begin position="211"/>
        <end position="228"/>
    </location>
</feature>
<reference evidence="9" key="1">
    <citation type="submission" date="2017-09" db="EMBL/GenBank/DDBJ databases">
        <title>The Reconstruction of 2,631 Draft Metagenome-Assembled Genomes from the Global Oceans.</title>
        <authorList>
            <person name="Tully B.J."/>
            <person name="Graham E.D."/>
            <person name="Heidelberg J.F."/>
        </authorList>
    </citation>
    <scope>NUCLEOTIDE SEQUENCE [LARGE SCALE GENOMIC DNA]</scope>
</reference>
<keyword evidence="3" id="KW-0808">Transferase</keyword>
<feature type="transmembrane region" description="Helical" evidence="7">
    <location>
        <begin position="6"/>
        <end position="27"/>
    </location>
</feature>
<feature type="transmembrane region" description="Helical" evidence="7">
    <location>
        <begin position="181"/>
        <end position="205"/>
    </location>
</feature>
<dbReference type="GO" id="GO:0071555">
    <property type="term" value="P:cell wall organization"/>
    <property type="evidence" value="ECO:0007669"/>
    <property type="project" value="TreeGrafter"/>
</dbReference>
<evidence type="ECO:0000313" key="8">
    <source>
        <dbReference type="EMBL" id="MAG21753.1"/>
    </source>
</evidence>
<evidence type="ECO:0000313" key="9">
    <source>
        <dbReference type="Proteomes" id="UP000226592"/>
    </source>
</evidence>